<dbReference type="Pfam" id="PF19524">
    <property type="entry name" value="DUF6054"/>
    <property type="match status" value="1"/>
</dbReference>
<name>A0A096BAN2_FLAPL</name>
<evidence type="ECO:0000313" key="1">
    <source>
        <dbReference type="EMBL" id="KGF56101.1"/>
    </source>
</evidence>
<evidence type="ECO:0000313" key="2">
    <source>
        <dbReference type="Proteomes" id="UP000029585"/>
    </source>
</evidence>
<proteinExistence type="predicted"/>
<sequence>MERNTCYLNLSVAEAARTVSELVERAGLSSRMVDCHELRQGENLCGMVLLFEKYFLRMGSRLTLTAVLDNLEGRTRLYWTVTGGAGMLRQSGDSKTAAEEYSEALREKLFSYLDG</sequence>
<protein>
    <submittedName>
        <fullName evidence="1">Uncharacterized protein</fullName>
    </submittedName>
</protein>
<gene>
    <name evidence="1" type="ORF">HMPREF9460_01303</name>
</gene>
<dbReference type="InterPro" id="IPR046117">
    <property type="entry name" value="DUF6054"/>
</dbReference>
<dbReference type="AlphaFoldDB" id="A0A096BAN2"/>
<dbReference type="Proteomes" id="UP000029585">
    <property type="component" value="Unassembled WGS sequence"/>
</dbReference>
<dbReference type="RefSeq" id="WP_007488303.1">
    <property type="nucleotide sequence ID" value="NZ_KN174162.1"/>
</dbReference>
<dbReference type="PATRIC" id="fig|742738.3.peg.1350"/>
<keyword evidence="2" id="KW-1185">Reference proteome</keyword>
<dbReference type="HOGENOM" id="CLU_162600_0_0_9"/>
<dbReference type="EMBL" id="ADLO01000047">
    <property type="protein sequence ID" value="KGF56101.1"/>
    <property type="molecule type" value="Genomic_DNA"/>
</dbReference>
<accession>A0A096BAN2</accession>
<comment type="caution">
    <text evidence="1">The sequence shown here is derived from an EMBL/GenBank/DDBJ whole genome shotgun (WGS) entry which is preliminary data.</text>
</comment>
<organism evidence="1 2">
    <name type="scientific">Flavonifractor plautii 1_3_50AFAA</name>
    <dbReference type="NCBI Taxonomy" id="742738"/>
    <lineage>
        <taxon>Bacteria</taxon>
        <taxon>Bacillati</taxon>
        <taxon>Bacillota</taxon>
        <taxon>Clostridia</taxon>
        <taxon>Eubacteriales</taxon>
        <taxon>Oscillospiraceae</taxon>
        <taxon>Flavonifractor</taxon>
    </lineage>
</organism>
<reference evidence="1 2" key="1">
    <citation type="submission" date="2011-08" db="EMBL/GenBank/DDBJ databases">
        <title>The Genome Sequence of Clostridium orbiscindens 1_3_50AFAA.</title>
        <authorList>
            <consortium name="The Broad Institute Genome Sequencing Platform"/>
            <person name="Earl A."/>
            <person name="Ward D."/>
            <person name="Feldgarden M."/>
            <person name="Gevers D."/>
            <person name="Daigneault M."/>
            <person name="Strauss J."/>
            <person name="Allen-Vercoe E."/>
            <person name="Young S.K."/>
            <person name="Zeng Q."/>
            <person name="Gargeya S."/>
            <person name="Fitzgerald M."/>
            <person name="Haas B."/>
            <person name="Abouelleil A."/>
            <person name="Alvarado L."/>
            <person name="Arachchi H.M."/>
            <person name="Berlin A."/>
            <person name="Brown A."/>
            <person name="Chapman S.B."/>
            <person name="Chen Z."/>
            <person name="Dunbar C."/>
            <person name="Freedman E."/>
            <person name="Gearin G."/>
            <person name="Gellesch M."/>
            <person name="Goldberg J."/>
            <person name="Griggs A."/>
            <person name="Gujja S."/>
            <person name="Heiman D."/>
            <person name="Howarth C."/>
            <person name="Larson L."/>
            <person name="Lui A."/>
            <person name="MacDonald P.J.P."/>
            <person name="Montmayeur A."/>
            <person name="Murphy C."/>
            <person name="Neiman D."/>
            <person name="Pearson M."/>
            <person name="Priest M."/>
            <person name="Roberts A."/>
            <person name="Saif S."/>
            <person name="Shea T."/>
            <person name="Shenoy N."/>
            <person name="Sisk P."/>
            <person name="Stolte C."/>
            <person name="Sykes S."/>
            <person name="Wortman J."/>
            <person name="Nusbaum C."/>
            <person name="Birren B."/>
        </authorList>
    </citation>
    <scope>NUCLEOTIDE SEQUENCE [LARGE SCALE GENOMIC DNA]</scope>
    <source>
        <strain evidence="1 2">1_3_50AFAA</strain>
    </source>
</reference>
<dbReference type="GeneID" id="63972586"/>